<evidence type="ECO:0000313" key="1">
    <source>
        <dbReference type="EMBL" id="TWI79958.1"/>
    </source>
</evidence>
<proteinExistence type="predicted"/>
<reference evidence="1 2" key="1">
    <citation type="submission" date="2019-07" db="EMBL/GenBank/DDBJ databases">
        <title>Genomic Encyclopedia of Archaeal and Bacterial Type Strains, Phase II (KMG-II): from individual species to whole genera.</title>
        <authorList>
            <person name="Goeker M."/>
        </authorList>
    </citation>
    <scope>NUCLEOTIDE SEQUENCE [LARGE SCALE GENOMIC DNA]</scope>
    <source>
        <strain evidence="1 2">ATCC BAA-252</strain>
    </source>
</reference>
<name>A0A562SFD7_9HYPH</name>
<protein>
    <submittedName>
        <fullName evidence="1">Uncharacterized protein</fullName>
    </submittedName>
</protein>
<gene>
    <name evidence="1" type="ORF">JM93_04070</name>
</gene>
<organism evidence="1 2">
    <name type="scientific">Roseibium hamelinense</name>
    <dbReference type="NCBI Taxonomy" id="150831"/>
    <lineage>
        <taxon>Bacteria</taxon>
        <taxon>Pseudomonadati</taxon>
        <taxon>Pseudomonadota</taxon>
        <taxon>Alphaproteobacteria</taxon>
        <taxon>Hyphomicrobiales</taxon>
        <taxon>Stappiaceae</taxon>
        <taxon>Roseibium</taxon>
    </lineage>
</organism>
<dbReference type="EMBL" id="VLLF01000012">
    <property type="protein sequence ID" value="TWI79958.1"/>
    <property type="molecule type" value="Genomic_DNA"/>
</dbReference>
<sequence length="93" mass="10810">MAFNEASFEHHVTPDELDRQEVERVYRVKDPSGPLQMAFRKNSDPDLIARFREGFEAITRNGTRDTTPARHLRSQFSTNGCRNYRRALLISTL</sequence>
<comment type="caution">
    <text evidence="1">The sequence shown here is derived from an EMBL/GenBank/DDBJ whole genome shotgun (WGS) entry which is preliminary data.</text>
</comment>
<dbReference type="Proteomes" id="UP000320593">
    <property type="component" value="Unassembled WGS sequence"/>
</dbReference>
<dbReference type="AlphaFoldDB" id="A0A562SFD7"/>
<keyword evidence="2" id="KW-1185">Reference proteome</keyword>
<evidence type="ECO:0000313" key="2">
    <source>
        <dbReference type="Proteomes" id="UP000320593"/>
    </source>
</evidence>
<accession>A0A562SFD7</accession>